<protein>
    <recommendedName>
        <fullName evidence="12">mRNA 3'-end-processing protein</fullName>
    </recommendedName>
</protein>
<dbReference type="PANTHER" id="PTHR23102">
    <property type="entry name" value="CLEAVAGE AND POLYADENYLATION SPECIFICITY FACTOR SUBUNIT 4-RELATED"/>
    <property type="match status" value="1"/>
</dbReference>
<keyword evidence="4 11" id="KW-0479">Metal-binding</keyword>
<feature type="region of interest" description="Disordered" evidence="13">
    <location>
        <begin position="194"/>
        <end position="225"/>
    </location>
</feature>
<evidence type="ECO:0000256" key="9">
    <source>
        <dbReference type="ARBA" id="ARBA00023242"/>
    </source>
</evidence>
<evidence type="ECO:0000256" key="12">
    <source>
        <dbReference type="RuleBase" id="RU369008"/>
    </source>
</evidence>
<sequence>MASAISSHILNPASAPVPDLSFLPYLKSAFPPFGFPNKHNRPTCSAYKNGHCPLGPACPDRHYTPPNERSGIGHLICKHYQRGLCKKGDQCEFAHTFDLRGERECKEFSRFGLCPQGDECTYLHIAPTSPLRIAPCPHFARGFCPLGPYCSLRHIKHAAICRFYLAGFCPNGRAGPPDRDNVVSCEHGAHPKWIDGDNLKKPEPRRVKPEEELRREQEEREEEFFAEEEKRRERFERGESGGGRGWGKHLRNIPTMLKIADILSDLTSLRVGDPVAAMDLVLARSPITPAGISTQQLKRAQNTTDSDVDLARAQDLLDLHANVKLAHRGGLDRSLLQARQQVNTALRNV</sequence>
<dbReference type="PROSITE" id="PS50103">
    <property type="entry name" value="ZF_C3H1"/>
    <property type="match status" value="4"/>
</dbReference>
<evidence type="ECO:0000313" key="16">
    <source>
        <dbReference type="Proteomes" id="UP000309734"/>
    </source>
</evidence>
<keyword evidence="5 12" id="KW-0677">Repeat</keyword>
<proteinExistence type="inferred from homology"/>
<dbReference type="GO" id="GO:0003723">
    <property type="term" value="F:RNA binding"/>
    <property type="evidence" value="ECO:0007669"/>
    <property type="project" value="UniProtKB-UniRule"/>
</dbReference>
<dbReference type="Pfam" id="PF00642">
    <property type="entry name" value="zf-CCCH"/>
    <property type="match status" value="2"/>
</dbReference>
<comment type="function">
    <text evidence="10 12">Component of the cleavage factor I (CF I) involved in pre-mRNA 3'-end processing.</text>
</comment>
<comment type="subcellular location">
    <subcellularLocation>
        <location evidence="1 12">Nucleus</location>
    </subcellularLocation>
</comment>
<keyword evidence="7 11" id="KW-0862">Zinc</keyword>
<dbReference type="PANTHER" id="PTHR23102:SF24">
    <property type="entry name" value="CLEAVAGE AND POLYADENYLATION SPECIFICITY FACTOR SUBUNIT 4"/>
    <property type="match status" value="1"/>
</dbReference>
<keyword evidence="6 11" id="KW-0863">Zinc-finger</keyword>
<evidence type="ECO:0000313" key="15">
    <source>
        <dbReference type="EMBL" id="THZ67192.1"/>
    </source>
</evidence>
<feature type="domain" description="C3H1-type" evidence="14">
    <location>
        <begin position="99"/>
        <end position="127"/>
    </location>
</feature>
<feature type="domain" description="C3H1-type" evidence="14">
    <location>
        <begin position="38"/>
        <end position="65"/>
    </location>
</feature>
<dbReference type="InterPro" id="IPR000571">
    <property type="entry name" value="Znf_CCCH"/>
</dbReference>
<dbReference type="AlphaFoldDB" id="A0A4S9WNC1"/>
<evidence type="ECO:0000256" key="8">
    <source>
        <dbReference type="ARBA" id="ARBA00022884"/>
    </source>
</evidence>
<feature type="domain" description="C3H1-type" evidence="14">
    <location>
        <begin position="76"/>
        <end position="98"/>
    </location>
</feature>
<evidence type="ECO:0000256" key="13">
    <source>
        <dbReference type="SAM" id="MobiDB-lite"/>
    </source>
</evidence>
<feature type="zinc finger region" description="C3H1-type" evidence="11">
    <location>
        <begin position="99"/>
        <end position="127"/>
    </location>
</feature>
<dbReference type="SUPFAM" id="SSF90229">
    <property type="entry name" value="CCCH zinc finger"/>
    <property type="match status" value="1"/>
</dbReference>
<dbReference type="SMART" id="SM00356">
    <property type="entry name" value="ZnF_C3H1"/>
    <property type="match status" value="4"/>
</dbReference>
<dbReference type="EMBL" id="QZBS01000333">
    <property type="protein sequence ID" value="THZ67192.1"/>
    <property type="molecule type" value="Genomic_DNA"/>
</dbReference>
<reference evidence="15 16" key="1">
    <citation type="submission" date="2018-10" db="EMBL/GenBank/DDBJ databases">
        <title>Fifty Aureobasidium pullulans genomes reveal a recombining polyextremotolerant generalist.</title>
        <authorList>
            <person name="Gostincar C."/>
            <person name="Turk M."/>
            <person name="Zajc J."/>
            <person name="Gunde-Cimerman N."/>
        </authorList>
    </citation>
    <scope>NUCLEOTIDE SEQUENCE [LARGE SCALE GENOMIC DNA]</scope>
    <source>
        <strain evidence="15 16">EXF-3519</strain>
    </source>
</reference>
<evidence type="ECO:0000256" key="11">
    <source>
        <dbReference type="PROSITE-ProRule" id="PRU00723"/>
    </source>
</evidence>
<comment type="caution">
    <text evidence="15">The sequence shown here is derived from an EMBL/GenBank/DDBJ whole genome shotgun (WGS) entry which is preliminary data.</text>
</comment>
<keyword evidence="3 12" id="KW-0507">mRNA processing</keyword>
<feature type="zinc finger region" description="C3H1-type" evidence="11">
    <location>
        <begin position="38"/>
        <end position="65"/>
    </location>
</feature>
<evidence type="ECO:0000256" key="7">
    <source>
        <dbReference type="ARBA" id="ARBA00022833"/>
    </source>
</evidence>
<evidence type="ECO:0000256" key="1">
    <source>
        <dbReference type="ARBA" id="ARBA00004123"/>
    </source>
</evidence>
<feature type="zinc finger region" description="C3H1-type" evidence="11">
    <location>
        <begin position="76"/>
        <end position="98"/>
    </location>
</feature>
<keyword evidence="9 12" id="KW-0539">Nucleus</keyword>
<dbReference type="GO" id="GO:0005634">
    <property type="term" value="C:nucleus"/>
    <property type="evidence" value="ECO:0007669"/>
    <property type="project" value="UniProtKB-SubCell"/>
</dbReference>
<evidence type="ECO:0000256" key="10">
    <source>
        <dbReference type="ARBA" id="ARBA00024826"/>
    </source>
</evidence>
<organism evidence="15 16">
    <name type="scientific">Aureobasidium pullulans</name>
    <name type="common">Black yeast</name>
    <name type="synonym">Pullularia pullulans</name>
    <dbReference type="NCBI Taxonomy" id="5580"/>
    <lineage>
        <taxon>Eukaryota</taxon>
        <taxon>Fungi</taxon>
        <taxon>Dikarya</taxon>
        <taxon>Ascomycota</taxon>
        <taxon>Pezizomycotina</taxon>
        <taxon>Dothideomycetes</taxon>
        <taxon>Dothideomycetidae</taxon>
        <taxon>Dothideales</taxon>
        <taxon>Saccotheciaceae</taxon>
        <taxon>Aureobasidium</taxon>
    </lineage>
</organism>
<evidence type="ECO:0000256" key="4">
    <source>
        <dbReference type="ARBA" id="ARBA00022723"/>
    </source>
</evidence>
<feature type="domain" description="C3H1-type" evidence="14">
    <location>
        <begin position="130"/>
        <end position="157"/>
    </location>
</feature>
<evidence type="ECO:0000259" key="14">
    <source>
        <dbReference type="PROSITE" id="PS50103"/>
    </source>
</evidence>
<gene>
    <name evidence="15" type="ORF">D6C85_07848</name>
</gene>
<name>A0A4S9WNC1_AURPU</name>
<evidence type="ECO:0000256" key="3">
    <source>
        <dbReference type="ARBA" id="ARBA00022664"/>
    </source>
</evidence>
<dbReference type="InterPro" id="IPR036855">
    <property type="entry name" value="Znf_CCCH_sf"/>
</dbReference>
<feature type="compositionally biased region" description="Basic and acidic residues" evidence="13">
    <location>
        <begin position="194"/>
        <end position="218"/>
    </location>
</feature>
<dbReference type="InterPro" id="IPR045348">
    <property type="entry name" value="CPSF4/Yth1"/>
</dbReference>
<dbReference type="Proteomes" id="UP000309734">
    <property type="component" value="Unassembled WGS sequence"/>
</dbReference>
<comment type="similarity">
    <text evidence="2 12">Belongs to the CPSF4/YTH1 family.</text>
</comment>
<dbReference type="Gene3D" id="3.30.1370.210">
    <property type="match status" value="2"/>
</dbReference>
<dbReference type="GO" id="GO:0008270">
    <property type="term" value="F:zinc ion binding"/>
    <property type="evidence" value="ECO:0007669"/>
    <property type="project" value="UniProtKB-KW"/>
</dbReference>
<accession>A0A4S9WNC1</accession>
<evidence type="ECO:0000256" key="6">
    <source>
        <dbReference type="ARBA" id="ARBA00022771"/>
    </source>
</evidence>
<feature type="zinc finger region" description="C3H1-type" evidence="11">
    <location>
        <begin position="130"/>
        <end position="157"/>
    </location>
</feature>
<keyword evidence="8 12" id="KW-0694">RNA-binding</keyword>
<evidence type="ECO:0000256" key="2">
    <source>
        <dbReference type="ARBA" id="ARBA00008907"/>
    </source>
</evidence>
<dbReference type="GO" id="GO:0031124">
    <property type="term" value="P:mRNA 3'-end processing"/>
    <property type="evidence" value="ECO:0007669"/>
    <property type="project" value="UniProtKB-UniRule"/>
</dbReference>
<evidence type="ECO:0000256" key="5">
    <source>
        <dbReference type="ARBA" id="ARBA00022737"/>
    </source>
</evidence>